<comment type="caution">
    <text evidence="1">The sequence shown here is derived from an EMBL/GenBank/DDBJ whole genome shotgun (WGS) entry which is preliminary data.</text>
</comment>
<dbReference type="EMBL" id="BLAF01000051">
    <property type="protein sequence ID" value="GES24398.1"/>
    <property type="molecule type" value="Genomic_DNA"/>
</dbReference>
<name>A0A5M3Y114_9ACTN</name>
<evidence type="ECO:0000313" key="2">
    <source>
        <dbReference type="Proteomes" id="UP000377595"/>
    </source>
</evidence>
<organism evidence="1 2">
    <name type="scientific">Acrocarpospora pleiomorpha</name>
    <dbReference type="NCBI Taxonomy" id="90975"/>
    <lineage>
        <taxon>Bacteria</taxon>
        <taxon>Bacillati</taxon>
        <taxon>Actinomycetota</taxon>
        <taxon>Actinomycetes</taxon>
        <taxon>Streptosporangiales</taxon>
        <taxon>Streptosporangiaceae</taxon>
        <taxon>Acrocarpospora</taxon>
    </lineage>
</organism>
<protein>
    <submittedName>
        <fullName evidence="1">Uncharacterized protein</fullName>
    </submittedName>
</protein>
<dbReference type="InterPro" id="IPR045592">
    <property type="entry name" value="DUF6461"/>
</dbReference>
<dbReference type="Proteomes" id="UP000377595">
    <property type="component" value="Unassembled WGS sequence"/>
</dbReference>
<sequence length="178" mass="19707">MRVHGFWNEAIINTGMAPIFCGTWTRGLPVAEVAERFGADASTRRIMSWDDVWSGWVLIGGFGEWLLALECQTHRGGDEGFLASMSRGGAEAVNYRWHIDGISPFEYAADGELITGFDVANGGGALHNWYGRDIHALDPYLEGLPFPKDDSARGDEYHFRSHGFAVIERMTGGRLDPQ</sequence>
<proteinExistence type="predicted"/>
<gene>
    <name evidence="1" type="ORF">Aple_072970</name>
</gene>
<keyword evidence="2" id="KW-1185">Reference proteome</keyword>
<accession>A0A5M3Y114</accession>
<dbReference type="Pfam" id="PF20062">
    <property type="entry name" value="DUF6461"/>
    <property type="match status" value="1"/>
</dbReference>
<dbReference type="AlphaFoldDB" id="A0A5M3Y114"/>
<reference evidence="1 2" key="1">
    <citation type="submission" date="2019-10" db="EMBL/GenBank/DDBJ databases">
        <title>Whole genome shotgun sequence of Acrocarpospora pleiomorpha NBRC 16267.</title>
        <authorList>
            <person name="Ichikawa N."/>
            <person name="Kimura A."/>
            <person name="Kitahashi Y."/>
            <person name="Komaki H."/>
            <person name="Oguchi A."/>
        </authorList>
    </citation>
    <scope>NUCLEOTIDE SEQUENCE [LARGE SCALE GENOMIC DNA]</scope>
    <source>
        <strain evidence="1 2">NBRC 16267</strain>
    </source>
</reference>
<evidence type="ECO:0000313" key="1">
    <source>
        <dbReference type="EMBL" id="GES24398.1"/>
    </source>
</evidence>